<dbReference type="GO" id="GO:0098599">
    <property type="term" value="F:palmitoyl hydrolase activity"/>
    <property type="evidence" value="ECO:0007669"/>
    <property type="project" value="UniProtKB-ARBA"/>
</dbReference>
<accession>A0AAV2PTD6</accession>
<evidence type="ECO:0000256" key="5">
    <source>
        <dbReference type="ARBA" id="ARBA00023180"/>
    </source>
</evidence>
<feature type="signal peptide" evidence="10">
    <location>
        <begin position="1"/>
        <end position="20"/>
    </location>
</feature>
<sequence length="281" mass="33052">MDIKLYLLVALSTCSFYSSAYRPVVLIHGVWDIRISLNFMADMIREEHPGTEVHILDVLHGWRSLSPMWYQVKQFYQKLQPIMRNATDGIVLIGYSQGGLISRGIIETMDHNITTFISLSSPQGGQYGDGFLRLLFPQYIKETAYEVFYSRVGQRVSIANYWNDPHHQELYYKYCNYLPYINNEFVESYNEQYRENFSKLRRLILIGGPDDGVITPWQSSHFAFYDENENVTDMRQQRFYGKDLFGLRTLDKLRRIHVDVIPGVMHTFWHHNVTVIKNNII</sequence>
<comment type="caution">
    <text evidence="11">The sequence shown here is derived from an EMBL/GenBank/DDBJ whole genome shotgun (WGS) entry which is preliminary data.</text>
</comment>
<keyword evidence="3 10" id="KW-0732">Signal</keyword>
<evidence type="ECO:0000256" key="7">
    <source>
        <dbReference type="ARBA" id="ARBA00038848"/>
    </source>
</evidence>
<evidence type="ECO:0000313" key="12">
    <source>
        <dbReference type="Proteomes" id="UP001497623"/>
    </source>
</evidence>
<comment type="subcellular location">
    <subcellularLocation>
        <location evidence="1">Lysosome</location>
    </subcellularLocation>
</comment>
<evidence type="ECO:0000256" key="1">
    <source>
        <dbReference type="ARBA" id="ARBA00004371"/>
    </source>
</evidence>
<dbReference type="PANTHER" id="PTHR11247:SF27">
    <property type="entry name" value="LYSOSOMAL THIOESTERASE PPT2"/>
    <property type="match status" value="1"/>
</dbReference>
<dbReference type="InterPro" id="IPR029058">
    <property type="entry name" value="AB_hydrolase_fold"/>
</dbReference>
<evidence type="ECO:0000256" key="3">
    <source>
        <dbReference type="ARBA" id="ARBA00022729"/>
    </source>
</evidence>
<feature type="non-terminal residue" evidence="11">
    <location>
        <position position="281"/>
    </location>
</feature>
<feature type="chain" id="PRO_5043573214" description="palmitoyl-CoA hydrolase" evidence="10">
    <location>
        <begin position="21"/>
        <end position="281"/>
    </location>
</feature>
<protein>
    <recommendedName>
        <fullName evidence="7">palmitoyl-CoA hydrolase</fullName>
        <ecNumber evidence="7">3.1.2.2</ecNumber>
    </recommendedName>
</protein>
<dbReference type="Proteomes" id="UP001497623">
    <property type="component" value="Unassembled WGS sequence"/>
</dbReference>
<dbReference type="FunFam" id="3.40.50.1820:FF:000037">
    <property type="entry name" value="Lysosomal thioesterase PPT2 homolog"/>
    <property type="match status" value="1"/>
</dbReference>
<dbReference type="EC" id="3.1.2.2" evidence="7"/>
<evidence type="ECO:0000256" key="10">
    <source>
        <dbReference type="SAM" id="SignalP"/>
    </source>
</evidence>
<keyword evidence="4" id="KW-0378">Hydrolase</keyword>
<evidence type="ECO:0000313" key="11">
    <source>
        <dbReference type="EMBL" id="CAL4065018.1"/>
    </source>
</evidence>
<name>A0AAV2PTD6_MEGNR</name>
<keyword evidence="12" id="KW-1185">Reference proteome</keyword>
<dbReference type="SUPFAM" id="SSF53474">
    <property type="entry name" value="alpha/beta-Hydrolases"/>
    <property type="match status" value="1"/>
</dbReference>
<keyword evidence="6" id="KW-0458">Lysosome</keyword>
<dbReference type="GO" id="GO:0005764">
    <property type="term" value="C:lysosome"/>
    <property type="evidence" value="ECO:0007669"/>
    <property type="project" value="UniProtKB-SubCell"/>
</dbReference>
<organism evidence="11 12">
    <name type="scientific">Meganyctiphanes norvegica</name>
    <name type="common">Northern krill</name>
    <name type="synonym">Thysanopoda norvegica</name>
    <dbReference type="NCBI Taxonomy" id="48144"/>
    <lineage>
        <taxon>Eukaryota</taxon>
        <taxon>Metazoa</taxon>
        <taxon>Ecdysozoa</taxon>
        <taxon>Arthropoda</taxon>
        <taxon>Crustacea</taxon>
        <taxon>Multicrustacea</taxon>
        <taxon>Malacostraca</taxon>
        <taxon>Eumalacostraca</taxon>
        <taxon>Eucarida</taxon>
        <taxon>Euphausiacea</taxon>
        <taxon>Euphausiidae</taxon>
        <taxon>Meganyctiphanes</taxon>
    </lineage>
</organism>
<proteinExistence type="inferred from homology"/>
<reference evidence="11 12" key="1">
    <citation type="submission" date="2024-05" db="EMBL/GenBank/DDBJ databases">
        <authorList>
            <person name="Wallberg A."/>
        </authorList>
    </citation>
    <scope>NUCLEOTIDE SEQUENCE [LARGE SCALE GENOMIC DNA]</scope>
</reference>
<dbReference type="Pfam" id="PF02089">
    <property type="entry name" value="Palm_thioest"/>
    <property type="match status" value="1"/>
</dbReference>
<comment type="similarity">
    <text evidence="2">Belongs to the palmitoyl-protein thioesterase family.</text>
</comment>
<evidence type="ECO:0000256" key="4">
    <source>
        <dbReference type="ARBA" id="ARBA00022801"/>
    </source>
</evidence>
<evidence type="ECO:0000256" key="2">
    <source>
        <dbReference type="ARBA" id="ARBA00010758"/>
    </source>
</evidence>
<keyword evidence="5" id="KW-0325">Glycoprotein</keyword>
<dbReference type="AlphaFoldDB" id="A0AAV2PTD6"/>
<dbReference type="EMBL" id="CAXKWB010001641">
    <property type="protein sequence ID" value="CAL4065018.1"/>
    <property type="molecule type" value="Genomic_DNA"/>
</dbReference>
<evidence type="ECO:0000256" key="8">
    <source>
        <dbReference type="ARBA" id="ARBA00093223"/>
    </source>
</evidence>
<dbReference type="PANTHER" id="PTHR11247">
    <property type="entry name" value="PALMITOYL-PROTEIN THIOESTERASE/DOLICHYLDIPHOSPHATASE 1"/>
    <property type="match status" value="1"/>
</dbReference>
<gene>
    <name evidence="11" type="ORF">MNOR_LOCUS4476</name>
</gene>
<comment type="function">
    <text evidence="9">Catalyzes the cleavage of thioester bonds from S-palmitoyl-CoA or S-palmitoyl-N-acetylcysteamine (unbranched structures) but does not have activity against palmitoylcysteine or palmitoylated proteins, branched structures or bulky head groups. Conversely, hydrolyzes both long and short chain fatty acyl-CoA substrate.</text>
</comment>
<evidence type="ECO:0000256" key="9">
    <source>
        <dbReference type="ARBA" id="ARBA00093353"/>
    </source>
</evidence>
<dbReference type="GO" id="GO:0016790">
    <property type="term" value="F:thiolester hydrolase activity"/>
    <property type="evidence" value="ECO:0007669"/>
    <property type="project" value="UniProtKB-ARBA"/>
</dbReference>
<evidence type="ECO:0000256" key="6">
    <source>
        <dbReference type="ARBA" id="ARBA00023228"/>
    </source>
</evidence>
<dbReference type="Gene3D" id="3.40.50.1820">
    <property type="entry name" value="alpha/beta hydrolase"/>
    <property type="match status" value="1"/>
</dbReference>
<comment type="catalytic activity">
    <reaction evidence="8">
        <text>S-hexadecanoyl-N-acetylcysteamine + H2O = N-acetylcysteamine + hexadecanoate + H(+)</text>
        <dbReference type="Rhea" id="RHEA:84099"/>
        <dbReference type="ChEBI" id="CHEBI:7896"/>
        <dbReference type="ChEBI" id="CHEBI:15377"/>
        <dbReference type="ChEBI" id="CHEBI:15378"/>
        <dbReference type="ChEBI" id="CHEBI:74410"/>
        <dbReference type="ChEBI" id="CHEBI:233601"/>
    </reaction>
</comment>